<reference evidence="3 4" key="1">
    <citation type="submission" date="2015-01" db="EMBL/GenBank/DDBJ databases">
        <title>Evolution of Trichinella species and genotypes.</title>
        <authorList>
            <person name="Korhonen P.K."/>
            <person name="Edoardo P."/>
            <person name="Giuseppe L.R."/>
            <person name="Gasser R.B."/>
        </authorList>
    </citation>
    <scope>NUCLEOTIDE SEQUENCE [LARGE SCALE GENOMIC DNA]</scope>
    <source>
        <strain evidence="1">ISS13</strain>
        <strain evidence="2">ISS176</strain>
    </source>
</reference>
<dbReference type="Proteomes" id="UP000054632">
    <property type="component" value="Unassembled WGS sequence"/>
</dbReference>
<organism evidence="1 3">
    <name type="scientific">Trichinella pseudospiralis</name>
    <name type="common">Parasitic roundworm</name>
    <dbReference type="NCBI Taxonomy" id="6337"/>
    <lineage>
        <taxon>Eukaryota</taxon>
        <taxon>Metazoa</taxon>
        <taxon>Ecdysozoa</taxon>
        <taxon>Nematoda</taxon>
        <taxon>Enoplea</taxon>
        <taxon>Dorylaimia</taxon>
        <taxon>Trichinellida</taxon>
        <taxon>Trichinellidae</taxon>
        <taxon>Trichinella</taxon>
    </lineage>
</organism>
<sequence>MQQCIAYLGNCWSVLTTQKGESDNVQKQAQPYCQQATRQQLEIPAHCRVTKTGRIVYGS</sequence>
<evidence type="ECO:0000313" key="2">
    <source>
        <dbReference type="EMBL" id="KRZ27235.1"/>
    </source>
</evidence>
<name>A0A0V1E711_TRIPS</name>
<evidence type="ECO:0000313" key="3">
    <source>
        <dbReference type="Proteomes" id="UP000054632"/>
    </source>
</evidence>
<proteinExistence type="predicted"/>
<comment type="caution">
    <text evidence="1">The sequence shown here is derived from an EMBL/GenBank/DDBJ whole genome shotgun (WGS) entry which is preliminary data.</text>
</comment>
<gene>
    <name evidence="1" type="ORF">T4A_6653</name>
    <name evidence="2" type="ORF">T4C_11453</name>
</gene>
<evidence type="ECO:0000313" key="1">
    <source>
        <dbReference type="EMBL" id="KRY69593.1"/>
    </source>
</evidence>
<dbReference type="EMBL" id="JYDR01000087">
    <property type="protein sequence ID" value="KRY69593.1"/>
    <property type="molecule type" value="Genomic_DNA"/>
</dbReference>
<accession>A0A0V1E711</accession>
<dbReference type="Proteomes" id="UP000054826">
    <property type="component" value="Unassembled WGS sequence"/>
</dbReference>
<dbReference type="AlphaFoldDB" id="A0A0V1E711"/>
<dbReference type="EMBL" id="JYDV01000169">
    <property type="protein sequence ID" value="KRZ27235.1"/>
    <property type="molecule type" value="Genomic_DNA"/>
</dbReference>
<protein>
    <submittedName>
        <fullName evidence="1">Uncharacterized protein</fullName>
    </submittedName>
</protein>
<evidence type="ECO:0000313" key="4">
    <source>
        <dbReference type="Proteomes" id="UP000054826"/>
    </source>
</evidence>